<evidence type="ECO:0008006" key="9">
    <source>
        <dbReference type="Google" id="ProtNLM"/>
    </source>
</evidence>
<gene>
    <name evidence="7" type="ORF">ANN_19906</name>
</gene>
<reference evidence="7 8" key="1">
    <citation type="journal article" date="2022" name="Allergy">
        <title>Genome assembly and annotation of Periplaneta americana reveal a comprehensive cockroach allergen profile.</title>
        <authorList>
            <person name="Wang L."/>
            <person name="Xiong Q."/>
            <person name="Saelim N."/>
            <person name="Wang L."/>
            <person name="Nong W."/>
            <person name="Wan A.T."/>
            <person name="Shi M."/>
            <person name="Liu X."/>
            <person name="Cao Q."/>
            <person name="Hui J.H.L."/>
            <person name="Sookrung N."/>
            <person name="Leung T.F."/>
            <person name="Tungtrongchitr A."/>
            <person name="Tsui S.K.W."/>
        </authorList>
    </citation>
    <scope>NUCLEOTIDE SEQUENCE [LARGE SCALE GENOMIC DNA]</scope>
    <source>
        <strain evidence="7">PWHHKU_190912</strain>
    </source>
</reference>
<keyword evidence="2" id="KW-0479">Metal-binding</keyword>
<dbReference type="SUPFAM" id="SSF49503">
    <property type="entry name" value="Cupredoxins"/>
    <property type="match status" value="3"/>
</dbReference>
<dbReference type="Pfam" id="PF07731">
    <property type="entry name" value="Cu-oxidase_2"/>
    <property type="match status" value="1"/>
</dbReference>
<evidence type="ECO:0000313" key="7">
    <source>
        <dbReference type="EMBL" id="KAJ4431309.1"/>
    </source>
</evidence>
<dbReference type="InterPro" id="IPR011706">
    <property type="entry name" value="Cu-oxidase_C"/>
</dbReference>
<dbReference type="PROSITE" id="PS00079">
    <property type="entry name" value="MULTICOPPER_OXIDASE1"/>
    <property type="match status" value="2"/>
</dbReference>
<dbReference type="InterPro" id="IPR011707">
    <property type="entry name" value="Cu-oxidase-like_N"/>
</dbReference>
<feature type="domain" description="Plastocyanin-like" evidence="5">
    <location>
        <begin position="413"/>
        <end position="554"/>
    </location>
</feature>
<dbReference type="Proteomes" id="UP001148838">
    <property type="component" value="Unassembled WGS sequence"/>
</dbReference>
<proteinExistence type="inferred from homology"/>
<evidence type="ECO:0000259" key="5">
    <source>
        <dbReference type="Pfam" id="PF07731"/>
    </source>
</evidence>
<sequence>MQWMHFTSPRPKMFRNFTTAVKVKLMQFLDSEGSLFCYFTVCLGDRIIVDVINGLLAKTNTMHWHGVFQKGTPYSDGVPMVTQCPINEGATFRYDFYANNPGTFYYHSHDGLQKLDGLQGNLVIRRTKEQDPSSSLYDYDLPAHEVFVTDWFHAPASQDFPGRIHREITMYARQYLINGKGRYTDAEFGNTTKTPYAEFRVVPGNRYRFRIIAGICTECPASVTFEGHRVTLIATDGVAVQPVTVDSVHIYSGERYDVVLEASKEVKAYWIQVRGLPPCNKVKSQQLAVLKYEGSNEDEPLNPKPTYDHFLPSGLVLNPNNATCAPGQNGVCVSQLQSADKFPERILTNDPDVNVPFTFGYHFPTNEEEFWSHQYHLYIQPEPPLTIYTWVNHIFFTTPPMPVMSQLSEIPDSAYCPKDQRTGFSTCPEGPDGVCNCLNIIRVPLNSVIQFILIDKSAGAALQHPFHLHGYAFNVMAMGHLNESLQNEEDIAQLIKSNKLTHTAAPAFKDTIAVPAVGYAVVRIVTDNPGYWFFHCHFAYHLVAGMAVVIQVGDPEDNPQFLQDSLNVGISYQM</sequence>
<evidence type="ECO:0000313" key="8">
    <source>
        <dbReference type="Proteomes" id="UP001148838"/>
    </source>
</evidence>
<dbReference type="Pfam" id="PF00394">
    <property type="entry name" value="Cu-oxidase"/>
    <property type="match status" value="1"/>
</dbReference>
<dbReference type="InterPro" id="IPR008972">
    <property type="entry name" value="Cupredoxin"/>
</dbReference>
<dbReference type="InterPro" id="IPR033138">
    <property type="entry name" value="Cu_oxidase_CS"/>
</dbReference>
<dbReference type="EMBL" id="JAJSOF020000031">
    <property type="protein sequence ID" value="KAJ4431309.1"/>
    <property type="molecule type" value="Genomic_DNA"/>
</dbReference>
<protein>
    <recommendedName>
        <fullName evidence="9">Laccase</fullName>
    </recommendedName>
</protein>
<feature type="domain" description="Plastocyanin-like" evidence="4">
    <location>
        <begin position="147"/>
        <end position="294"/>
    </location>
</feature>
<dbReference type="InterPro" id="IPR001117">
    <property type="entry name" value="Cu-oxidase_2nd"/>
</dbReference>
<keyword evidence="8" id="KW-1185">Reference proteome</keyword>
<evidence type="ECO:0000256" key="3">
    <source>
        <dbReference type="ARBA" id="ARBA00023002"/>
    </source>
</evidence>
<dbReference type="PANTHER" id="PTHR11709:SF232">
    <property type="entry name" value="STRAW, ISOFORM G"/>
    <property type="match status" value="1"/>
</dbReference>
<evidence type="ECO:0000259" key="4">
    <source>
        <dbReference type="Pfam" id="PF00394"/>
    </source>
</evidence>
<evidence type="ECO:0000259" key="6">
    <source>
        <dbReference type="Pfam" id="PF07732"/>
    </source>
</evidence>
<keyword evidence="3" id="KW-0560">Oxidoreductase</keyword>
<dbReference type="Pfam" id="PF07732">
    <property type="entry name" value="Cu-oxidase_3"/>
    <property type="match status" value="1"/>
</dbReference>
<feature type="domain" description="Plastocyanin-like" evidence="6">
    <location>
        <begin position="40"/>
        <end position="127"/>
    </location>
</feature>
<evidence type="ECO:0000256" key="2">
    <source>
        <dbReference type="ARBA" id="ARBA00022723"/>
    </source>
</evidence>
<dbReference type="PANTHER" id="PTHR11709">
    <property type="entry name" value="MULTI-COPPER OXIDASE"/>
    <property type="match status" value="1"/>
</dbReference>
<dbReference type="CDD" id="cd13905">
    <property type="entry name" value="CuRO_3_tcLLC2_insect_like"/>
    <property type="match status" value="1"/>
</dbReference>
<comment type="similarity">
    <text evidence="1">Belongs to the multicopper oxidase family.</text>
</comment>
<dbReference type="CDD" id="cd13884">
    <property type="entry name" value="CuRO_2_tcLCC_insect_like"/>
    <property type="match status" value="1"/>
</dbReference>
<evidence type="ECO:0000256" key="1">
    <source>
        <dbReference type="ARBA" id="ARBA00010609"/>
    </source>
</evidence>
<dbReference type="PROSITE" id="PS00080">
    <property type="entry name" value="MULTICOPPER_OXIDASE2"/>
    <property type="match status" value="1"/>
</dbReference>
<name>A0ABQ8SB53_PERAM</name>
<dbReference type="InterPro" id="IPR002355">
    <property type="entry name" value="Cu_oxidase_Cu_BS"/>
</dbReference>
<dbReference type="Gene3D" id="2.60.40.420">
    <property type="entry name" value="Cupredoxins - blue copper proteins"/>
    <property type="match status" value="3"/>
</dbReference>
<accession>A0ABQ8SB53</accession>
<organism evidence="7 8">
    <name type="scientific">Periplaneta americana</name>
    <name type="common">American cockroach</name>
    <name type="synonym">Blatta americana</name>
    <dbReference type="NCBI Taxonomy" id="6978"/>
    <lineage>
        <taxon>Eukaryota</taxon>
        <taxon>Metazoa</taxon>
        <taxon>Ecdysozoa</taxon>
        <taxon>Arthropoda</taxon>
        <taxon>Hexapoda</taxon>
        <taxon>Insecta</taxon>
        <taxon>Pterygota</taxon>
        <taxon>Neoptera</taxon>
        <taxon>Polyneoptera</taxon>
        <taxon>Dictyoptera</taxon>
        <taxon>Blattodea</taxon>
        <taxon>Blattoidea</taxon>
        <taxon>Blattidae</taxon>
        <taxon>Blattinae</taxon>
        <taxon>Periplaneta</taxon>
    </lineage>
</organism>
<comment type="caution">
    <text evidence="7">The sequence shown here is derived from an EMBL/GenBank/DDBJ whole genome shotgun (WGS) entry which is preliminary data.</text>
</comment>
<dbReference type="InterPro" id="IPR045087">
    <property type="entry name" value="Cu-oxidase_fam"/>
</dbReference>